<proteinExistence type="predicted"/>
<dbReference type="EMBL" id="CP042593">
    <property type="protein sequence ID" value="QED49431.1"/>
    <property type="molecule type" value="Genomic_DNA"/>
</dbReference>
<protein>
    <submittedName>
        <fullName evidence="1">Uncharacterized protein</fullName>
    </submittedName>
</protein>
<dbReference type="Proteomes" id="UP000321555">
    <property type="component" value="Chromosome"/>
</dbReference>
<dbReference type="AlphaFoldDB" id="A0A5B8Z965"/>
<sequence length="66" mass="7389">MVIQPNMSPLSILEAWENTRKVFEKHNVPITTILLQDSIHPEILTELLKELNESIGSSETTCIEGG</sequence>
<evidence type="ECO:0000313" key="1">
    <source>
        <dbReference type="EMBL" id="QED49431.1"/>
    </source>
</evidence>
<keyword evidence="2" id="KW-1185">Reference proteome</keyword>
<name>A0A5B8Z965_CYTDA</name>
<accession>A0A5B8Z965</accession>
<dbReference type="OrthoDB" id="2897031at2"/>
<dbReference type="RefSeq" id="WP_057773795.1">
    <property type="nucleotide sequence ID" value="NZ_CP042593.1"/>
</dbReference>
<evidence type="ECO:0000313" key="2">
    <source>
        <dbReference type="Proteomes" id="UP000321555"/>
    </source>
</evidence>
<gene>
    <name evidence="1" type="ORF">FSZ17_20380</name>
</gene>
<organism evidence="1 2">
    <name type="scientific">Cytobacillus dafuensis</name>
    <name type="common">Bacillus dafuensis</name>
    <dbReference type="NCBI Taxonomy" id="1742359"/>
    <lineage>
        <taxon>Bacteria</taxon>
        <taxon>Bacillati</taxon>
        <taxon>Bacillota</taxon>
        <taxon>Bacilli</taxon>
        <taxon>Bacillales</taxon>
        <taxon>Bacillaceae</taxon>
        <taxon>Cytobacillus</taxon>
    </lineage>
</organism>
<reference evidence="2" key="1">
    <citation type="submission" date="2019-08" db="EMBL/GenBank/DDBJ databases">
        <authorList>
            <person name="Zheng X."/>
        </authorList>
    </citation>
    <scope>NUCLEOTIDE SEQUENCE [LARGE SCALE GENOMIC DNA]</scope>
    <source>
        <strain evidence="2">FJAT-25496</strain>
    </source>
</reference>
<dbReference type="KEGG" id="bda:FSZ17_20380"/>